<reference evidence="2" key="1">
    <citation type="submission" date="2025-08" db="UniProtKB">
        <authorList>
            <consortium name="RefSeq"/>
        </authorList>
    </citation>
    <scope>IDENTIFICATION</scope>
</reference>
<feature type="region of interest" description="Disordered" evidence="1">
    <location>
        <begin position="148"/>
        <end position="170"/>
    </location>
</feature>
<dbReference type="AlphaFoldDB" id="A0A9W3FYD2"/>
<evidence type="ECO:0000256" key="1">
    <source>
        <dbReference type="SAM" id="MobiDB-lite"/>
    </source>
</evidence>
<gene>
    <name evidence="2" type="primary">LOC123615271</name>
</gene>
<feature type="region of interest" description="Disordered" evidence="1">
    <location>
        <begin position="1"/>
        <end position="84"/>
    </location>
</feature>
<organism evidence="2">
    <name type="scientific">Camelus bactrianus</name>
    <name type="common">Bactrian camel</name>
    <dbReference type="NCBI Taxonomy" id="9837"/>
    <lineage>
        <taxon>Eukaryota</taxon>
        <taxon>Metazoa</taxon>
        <taxon>Chordata</taxon>
        <taxon>Craniata</taxon>
        <taxon>Vertebrata</taxon>
        <taxon>Euteleostomi</taxon>
        <taxon>Mammalia</taxon>
        <taxon>Eutheria</taxon>
        <taxon>Laurasiatheria</taxon>
        <taxon>Artiodactyla</taxon>
        <taxon>Tylopoda</taxon>
        <taxon>Camelidae</taxon>
        <taxon>Camelus</taxon>
    </lineage>
</organism>
<accession>A0A9W3FYD2</accession>
<name>A0A9W3FYD2_CAMBA</name>
<proteinExistence type="predicted"/>
<feature type="compositionally biased region" description="Pro residues" evidence="1">
    <location>
        <begin position="155"/>
        <end position="164"/>
    </location>
</feature>
<evidence type="ECO:0000313" key="2">
    <source>
        <dbReference type="RefSeq" id="XP_045368663.1"/>
    </source>
</evidence>
<sequence length="326" mass="35487">MPPPAASRRPAGQLRPRHQAGHSITSCSSRPCGLRHLLPRRQTGHPWSPNRPPQNPGRTLPWRPRDKGGPSPLPEARTPWGGGEDVSAGPFTLLCLHPPSPEPWRGETGPSCQHTGCPHACLAAQACSTQLRWIWFPVIWVLVDRTSENKQPSPEDSPAPPRPAPGGCGELPRQRLGQLLPWSSLGAGRPRSQPSGMQSFLRMCACSCVCVFICMSSFKKQPSLWGSWTLHVRVSPQVPCPPSLSPGPCPSPLPPRQPALLFPAEKRIVGNSRTLPTHPPVPACWGCLHVSPRARGVPHYQSFPPFNKGEERVPTHHQALSSCLVS</sequence>
<dbReference type="RefSeq" id="XP_045368663.1">
    <property type="nucleotide sequence ID" value="XM_045512707.1"/>
</dbReference>
<protein>
    <submittedName>
        <fullName evidence="2">Uncharacterized protein LOC123615271</fullName>
    </submittedName>
</protein>